<dbReference type="PROSITE" id="PS50887">
    <property type="entry name" value="GGDEF"/>
    <property type="match status" value="1"/>
</dbReference>
<dbReference type="Pfam" id="PF00990">
    <property type="entry name" value="GGDEF"/>
    <property type="match status" value="1"/>
</dbReference>
<reference evidence="7" key="1">
    <citation type="submission" date="2016-11" db="EMBL/GenBank/DDBJ databases">
        <authorList>
            <person name="Varghese N."/>
            <person name="Submissions S."/>
        </authorList>
    </citation>
    <scope>NUCLEOTIDE SEQUENCE [LARGE SCALE GENOMIC DNA]</scope>
    <source>
        <strain evidence="7">DSM 16579</strain>
    </source>
</reference>
<evidence type="ECO:0000256" key="3">
    <source>
        <dbReference type="ARBA" id="ARBA00034247"/>
    </source>
</evidence>
<dbReference type="STRING" id="1122206.SAMN02745753_02898"/>
<comment type="catalytic activity">
    <reaction evidence="3">
        <text>2 GTP = 3',3'-c-di-GMP + 2 diphosphate</text>
        <dbReference type="Rhea" id="RHEA:24898"/>
        <dbReference type="ChEBI" id="CHEBI:33019"/>
        <dbReference type="ChEBI" id="CHEBI:37565"/>
        <dbReference type="ChEBI" id="CHEBI:58805"/>
        <dbReference type="EC" id="2.7.7.65"/>
    </reaction>
</comment>
<evidence type="ECO:0000256" key="1">
    <source>
        <dbReference type="ARBA" id="ARBA00001946"/>
    </source>
</evidence>
<dbReference type="RefSeq" id="WP_084122456.1">
    <property type="nucleotide sequence ID" value="NZ_FQVF01000013.1"/>
</dbReference>
<dbReference type="InterPro" id="IPR050469">
    <property type="entry name" value="Diguanylate_Cyclase"/>
</dbReference>
<organism evidence="6 7">
    <name type="scientific">Marinomonas polaris DSM 16579</name>
    <dbReference type="NCBI Taxonomy" id="1122206"/>
    <lineage>
        <taxon>Bacteria</taxon>
        <taxon>Pseudomonadati</taxon>
        <taxon>Pseudomonadota</taxon>
        <taxon>Gammaproteobacteria</taxon>
        <taxon>Oceanospirillales</taxon>
        <taxon>Oceanospirillaceae</taxon>
        <taxon>Marinomonas</taxon>
    </lineage>
</organism>
<feature type="domain" description="GGDEF" evidence="5">
    <location>
        <begin position="204"/>
        <end position="332"/>
    </location>
</feature>
<dbReference type="InterPro" id="IPR043128">
    <property type="entry name" value="Rev_trsase/Diguanyl_cyclase"/>
</dbReference>
<dbReference type="Pfam" id="PF20966">
    <property type="entry name" value="MASE6"/>
    <property type="match status" value="1"/>
</dbReference>
<dbReference type="GO" id="GO:0005886">
    <property type="term" value="C:plasma membrane"/>
    <property type="evidence" value="ECO:0007669"/>
    <property type="project" value="TreeGrafter"/>
</dbReference>
<dbReference type="CDD" id="cd01949">
    <property type="entry name" value="GGDEF"/>
    <property type="match status" value="1"/>
</dbReference>
<dbReference type="EC" id="2.7.7.65" evidence="2"/>
<gene>
    <name evidence="6" type="ORF">SAMN02745753_02898</name>
</gene>
<dbReference type="SMART" id="SM00267">
    <property type="entry name" value="GGDEF"/>
    <property type="match status" value="1"/>
</dbReference>
<dbReference type="GO" id="GO:1902201">
    <property type="term" value="P:negative regulation of bacterial-type flagellum-dependent cell motility"/>
    <property type="evidence" value="ECO:0007669"/>
    <property type="project" value="TreeGrafter"/>
</dbReference>
<evidence type="ECO:0000259" key="5">
    <source>
        <dbReference type="PROSITE" id="PS50887"/>
    </source>
</evidence>
<dbReference type="OrthoDB" id="9812260at2"/>
<feature type="transmembrane region" description="Helical" evidence="4">
    <location>
        <begin position="105"/>
        <end position="133"/>
    </location>
</feature>
<evidence type="ECO:0000256" key="4">
    <source>
        <dbReference type="SAM" id="Phobius"/>
    </source>
</evidence>
<proteinExistence type="predicted"/>
<dbReference type="GO" id="GO:0052621">
    <property type="term" value="F:diguanylate cyclase activity"/>
    <property type="evidence" value="ECO:0007669"/>
    <property type="project" value="UniProtKB-EC"/>
</dbReference>
<dbReference type="SUPFAM" id="SSF55073">
    <property type="entry name" value="Nucleotide cyclase"/>
    <property type="match status" value="1"/>
</dbReference>
<protein>
    <recommendedName>
        <fullName evidence="2">diguanylate cyclase</fullName>
        <ecNumber evidence="2">2.7.7.65</ecNumber>
    </recommendedName>
</protein>
<dbReference type="InterPro" id="IPR000160">
    <property type="entry name" value="GGDEF_dom"/>
</dbReference>
<keyword evidence="4" id="KW-1133">Transmembrane helix</keyword>
<feature type="transmembrane region" description="Helical" evidence="4">
    <location>
        <begin position="42"/>
        <end position="60"/>
    </location>
</feature>
<name>A0A1M5FLG0_9GAMM</name>
<dbReference type="PANTHER" id="PTHR45138:SF9">
    <property type="entry name" value="DIGUANYLATE CYCLASE DGCM-RELATED"/>
    <property type="match status" value="1"/>
</dbReference>
<dbReference type="EMBL" id="FQVF01000013">
    <property type="protein sequence ID" value="SHF92427.1"/>
    <property type="molecule type" value="Genomic_DNA"/>
</dbReference>
<dbReference type="NCBIfam" id="TIGR00254">
    <property type="entry name" value="GGDEF"/>
    <property type="match status" value="1"/>
</dbReference>
<keyword evidence="4" id="KW-0472">Membrane</keyword>
<keyword evidence="7" id="KW-1185">Reference proteome</keyword>
<comment type="cofactor">
    <cofactor evidence="1">
        <name>Mg(2+)</name>
        <dbReference type="ChEBI" id="CHEBI:18420"/>
    </cofactor>
</comment>
<keyword evidence="4" id="KW-0812">Transmembrane</keyword>
<evidence type="ECO:0000256" key="2">
    <source>
        <dbReference type="ARBA" id="ARBA00012528"/>
    </source>
</evidence>
<dbReference type="InterPro" id="IPR048435">
    <property type="entry name" value="MASE6"/>
</dbReference>
<accession>A0A1M5FLG0</accession>
<feature type="transmembrane region" description="Helical" evidence="4">
    <location>
        <begin position="20"/>
        <end position="36"/>
    </location>
</feature>
<evidence type="ECO:0000313" key="6">
    <source>
        <dbReference type="EMBL" id="SHF92427.1"/>
    </source>
</evidence>
<dbReference type="GO" id="GO:0043709">
    <property type="term" value="P:cell adhesion involved in single-species biofilm formation"/>
    <property type="evidence" value="ECO:0007669"/>
    <property type="project" value="TreeGrafter"/>
</dbReference>
<dbReference type="FunFam" id="3.30.70.270:FF:000001">
    <property type="entry name" value="Diguanylate cyclase domain protein"/>
    <property type="match status" value="1"/>
</dbReference>
<dbReference type="InterPro" id="IPR029787">
    <property type="entry name" value="Nucleotide_cyclase"/>
</dbReference>
<evidence type="ECO:0000313" key="7">
    <source>
        <dbReference type="Proteomes" id="UP000184517"/>
    </source>
</evidence>
<dbReference type="Proteomes" id="UP000184517">
    <property type="component" value="Unassembled WGS sequence"/>
</dbReference>
<dbReference type="Gene3D" id="3.30.70.270">
    <property type="match status" value="1"/>
</dbReference>
<dbReference type="AlphaFoldDB" id="A0A1M5FLG0"/>
<feature type="transmembrane region" description="Helical" evidence="4">
    <location>
        <begin position="145"/>
        <end position="164"/>
    </location>
</feature>
<sequence>MSTRRYPHSSVSPEEFHKWLSALICVLNCVYFLLNMMVMQKFGIGAVQITVAVFSGYCFYKSSKGLYQPWHSYTLLTSLTLSILLSIAVMELVAGATYWGLALPFWYYSLFGLRKGFIFSAVIVLSTATVIFFRTDTNIFMPYRTIFNFTLVYCSIWLVCHVYEVQRQKTSELLHSLALQDDLTDLQNRHALKADFRAFHKNFENMHMLIIDIDHFKNINDKYGHDIGDSVLIKVADTLTQSIQTKEIYRLGGEEFIILLKNISDEEACRQAEKVRKAIELGIFFSHNEPIKLTVSIGISSLRPEHEFTDFLRAADQKLYQAKREGRNRVCA</sequence>
<feature type="transmembrane region" description="Helical" evidence="4">
    <location>
        <begin position="72"/>
        <end position="99"/>
    </location>
</feature>
<dbReference type="PANTHER" id="PTHR45138">
    <property type="entry name" value="REGULATORY COMPONENTS OF SENSORY TRANSDUCTION SYSTEM"/>
    <property type="match status" value="1"/>
</dbReference>